<protein>
    <submittedName>
        <fullName evidence="3">VSP with INR</fullName>
    </submittedName>
</protein>
<keyword evidence="2" id="KW-0732">Signal</keyword>
<dbReference type="EMBL" id="ACVC01000142">
    <property type="protein sequence ID" value="EFO63142.1"/>
    <property type="molecule type" value="Genomic_DNA"/>
</dbReference>
<evidence type="ECO:0000256" key="1">
    <source>
        <dbReference type="SAM" id="Phobius"/>
    </source>
</evidence>
<dbReference type="SMART" id="SM00261">
    <property type="entry name" value="FU"/>
    <property type="match status" value="5"/>
</dbReference>
<dbReference type="InterPro" id="IPR009030">
    <property type="entry name" value="Growth_fac_rcpt_cys_sf"/>
</dbReference>
<dbReference type="Pfam" id="PF03302">
    <property type="entry name" value="VSP"/>
    <property type="match status" value="1"/>
</dbReference>
<dbReference type="SUPFAM" id="SSF57184">
    <property type="entry name" value="Growth factor receptor domain"/>
    <property type="match status" value="2"/>
</dbReference>
<dbReference type="Proteomes" id="UP000008974">
    <property type="component" value="Unassembled WGS sequence"/>
</dbReference>
<dbReference type="InterPro" id="IPR005127">
    <property type="entry name" value="Giardia_VSP"/>
</dbReference>
<feature type="chain" id="PRO_5003144983" evidence="2">
    <location>
        <begin position="17"/>
        <end position="539"/>
    </location>
</feature>
<evidence type="ECO:0000313" key="4">
    <source>
        <dbReference type="Proteomes" id="UP000008974"/>
    </source>
</evidence>
<sequence>MLVGIISVLAVILADACSPVKPGCAECDSTGKACTKCDAGGATPYLKKADPSDPTGTCVTVLGCAYDNEHYADNSISSSGTKECKVCNGGKRPDTAGTKCVTCSDANCKRCDQDNVCARCNTGEPPENGACPVTEKGCHSSCDGCTSNAMTNQADKCTGCKGDNYLIVVASNEKSGVCVSAAACTFDGLYFTKEVTDSNGSKKMCLPCNDATHGIADCKKCILKTPSAQAEPTLTCSDCDTKWLSPLGDACLDGCPDGTYSGRNNDNIGICAPCHNSCASCGGTNAETSCTSCYPGAVLSRTNGDTGKCIPECTGGFTAHCKAGGCSLNVGGSKYCDQCEDGYAPIDGVCTEVSSTARDASGCKASGGKCTTCSGSYALLSGGCYDTNRVPGNSVCEMASAGQCTMCVSTNKDPKGSPCPTCSEGCEQCAADTNQCEICYPGYYRTGTGKCFKCAANGDNGIKGVPNCVSCAPPAGGSGSVTCYVKMDGTSGGDDGNGGSVNRSGLSTGAIAGIAVAVVIVVGGLVGFLCWWFLCRGKA</sequence>
<feature type="signal peptide" evidence="2">
    <location>
        <begin position="1"/>
        <end position="16"/>
    </location>
</feature>
<dbReference type="InterPro" id="IPR052798">
    <property type="entry name" value="Giardia_VSA"/>
</dbReference>
<evidence type="ECO:0000313" key="3">
    <source>
        <dbReference type="EMBL" id="EFO63142.1"/>
    </source>
</evidence>
<dbReference type="OrthoDB" id="300641at2759"/>
<feature type="transmembrane region" description="Helical" evidence="1">
    <location>
        <begin position="510"/>
        <end position="534"/>
    </location>
</feature>
<dbReference type="AlphaFoldDB" id="E1F2Z8"/>
<dbReference type="PANTHER" id="PTHR23275:SF100">
    <property type="entry name" value="EGF-LIKE DOMAIN-CONTAINING PROTEIN"/>
    <property type="match status" value="1"/>
</dbReference>
<keyword evidence="1" id="KW-1133">Transmembrane helix</keyword>
<reference evidence="3 4" key="1">
    <citation type="journal article" date="2010" name="BMC Genomics">
        <title>Genome analysis and comparative genomics of a Giardia intestinalis assemblage E isolate.</title>
        <authorList>
            <person name="Jerlstrom-Hultqvist J."/>
            <person name="Franzen O."/>
            <person name="Ankarklev J."/>
            <person name="Xu F."/>
            <person name="Nohynkova E."/>
            <person name="Andersson J.O."/>
            <person name="Svard S.G."/>
            <person name="Andersson B."/>
        </authorList>
    </citation>
    <scope>NUCLEOTIDE SEQUENCE [LARGE SCALE GENOMIC DNA]</scope>
    <source>
        <strain evidence="3 4">P15</strain>
    </source>
</reference>
<name>E1F2Z8_GIAIA</name>
<keyword evidence="1" id="KW-0472">Membrane</keyword>
<dbReference type="InterPro" id="IPR006212">
    <property type="entry name" value="Furin_repeat"/>
</dbReference>
<comment type="caution">
    <text evidence="3">The sequence shown here is derived from an EMBL/GenBank/DDBJ whole genome shotgun (WGS) entry which is preliminary data.</text>
</comment>
<organism evidence="3 4">
    <name type="scientific">Giardia intestinalis (strain P15)</name>
    <name type="common">Giardia lamblia</name>
    <dbReference type="NCBI Taxonomy" id="658858"/>
    <lineage>
        <taxon>Eukaryota</taxon>
        <taxon>Metamonada</taxon>
        <taxon>Diplomonadida</taxon>
        <taxon>Hexamitidae</taxon>
        <taxon>Giardiinae</taxon>
        <taxon>Giardia</taxon>
    </lineage>
</organism>
<dbReference type="Gene3D" id="2.10.220.10">
    <property type="entry name" value="Hormone Receptor, Insulin-like Growth Factor Receptor 1, Chain A, domain 2"/>
    <property type="match status" value="2"/>
</dbReference>
<dbReference type="PANTHER" id="PTHR23275">
    <property type="entry name" value="CABRIOLET.-RELATED"/>
    <property type="match status" value="1"/>
</dbReference>
<dbReference type="STRING" id="658858.E1F2Z8"/>
<proteinExistence type="predicted"/>
<dbReference type="OMA" id="NACKPRE"/>
<evidence type="ECO:0000256" key="2">
    <source>
        <dbReference type="SAM" id="SignalP"/>
    </source>
</evidence>
<dbReference type="VEuPathDB" id="GiardiaDB:GLP15_1036"/>
<gene>
    <name evidence="3" type="ORF">GLP15_1036</name>
</gene>
<accession>E1F2Z8</accession>
<keyword evidence="1" id="KW-0812">Transmembrane</keyword>